<keyword evidence="3" id="KW-1185">Reference proteome</keyword>
<evidence type="ECO:0000313" key="3">
    <source>
        <dbReference type="Proteomes" id="UP000681594"/>
    </source>
</evidence>
<dbReference type="PROSITE" id="PS51257">
    <property type="entry name" value="PROKAR_LIPOPROTEIN"/>
    <property type="match status" value="1"/>
</dbReference>
<dbReference type="EMBL" id="JAGIZB010000001">
    <property type="protein sequence ID" value="MBP0443372.1"/>
    <property type="molecule type" value="Genomic_DNA"/>
</dbReference>
<dbReference type="Proteomes" id="UP000681594">
    <property type="component" value="Unassembled WGS sequence"/>
</dbReference>
<feature type="signal peptide" evidence="1">
    <location>
        <begin position="1"/>
        <end position="16"/>
    </location>
</feature>
<evidence type="ECO:0000256" key="1">
    <source>
        <dbReference type="SAM" id="SignalP"/>
    </source>
</evidence>
<gene>
    <name evidence="2" type="ORF">J8J14_01150</name>
</gene>
<name>A0ABS4A8Q0_9PROT</name>
<evidence type="ECO:0008006" key="4">
    <source>
        <dbReference type="Google" id="ProtNLM"/>
    </source>
</evidence>
<accession>A0ABS4A8Q0</accession>
<organism evidence="2 3">
    <name type="scientific">Pararoseomonas baculiformis</name>
    <dbReference type="NCBI Taxonomy" id="2820812"/>
    <lineage>
        <taxon>Bacteria</taxon>
        <taxon>Pseudomonadati</taxon>
        <taxon>Pseudomonadota</taxon>
        <taxon>Alphaproteobacteria</taxon>
        <taxon>Acetobacterales</taxon>
        <taxon>Acetobacteraceae</taxon>
        <taxon>Pararoseomonas</taxon>
    </lineage>
</organism>
<reference evidence="2 3" key="1">
    <citation type="submission" date="2021-03" db="EMBL/GenBank/DDBJ databases">
        <authorList>
            <person name="So Y."/>
        </authorList>
    </citation>
    <scope>NUCLEOTIDE SEQUENCE [LARGE SCALE GENOMIC DNA]</scope>
    <source>
        <strain evidence="2 3">SSH11</strain>
    </source>
</reference>
<dbReference type="RefSeq" id="WP_209377572.1">
    <property type="nucleotide sequence ID" value="NZ_JAGIZB010000001.1"/>
</dbReference>
<sequence length="185" mass="19338">MVRSTFLALSALVALAGCNGGATPAAGPAQAVAAGQAQCPRVSVLEEGAVLTRHRAGARPGPRAVELEARLADIRPRCELAPRNAGLDVTLVVQVQAQRGPALAGREAELPYFIAVTDAEGGRVLNRGSDSLRVSFGGDGRATAEGEEMMVRIPGDPRLAAERVILVGFQLTPEQLEANRRRAGR</sequence>
<protein>
    <recommendedName>
        <fullName evidence="4">DUF4352 domain-containing protein</fullName>
    </recommendedName>
</protein>
<evidence type="ECO:0000313" key="2">
    <source>
        <dbReference type="EMBL" id="MBP0443372.1"/>
    </source>
</evidence>
<keyword evidence="1" id="KW-0732">Signal</keyword>
<feature type="chain" id="PRO_5045795557" description="DUF4352 domain-containing protein" evidence="1">
    <location>
        <begin position="17"/>
        <end position="185"/>
    </location>
</feature>
<comment type="caution">
    <text evidence="2">The sequence shown here is derived from an EMBL/GenBank/DDBJ whole genome shotgun (WGS) entry which is preliminary data.</text>
</comment>
<proteinExistence type="predicted"/>